<protein>
    <recommendedName>
        <fullName evidence="3">SLH domain-containing protein</fullName>
    </recommendedName>
</protein>
<dbReference type="EMBL" id="WSLF01000019">
    <property type="protein sequence ID" value="KAE9628736.1"/>
    <property type="molecule type" value="Genomic_DNA"/>
</dbReference>
<dbReference type="SUPFAM" id="SSF49373">
    <property type="entry name" value="Invasin/intimin cell-adhesion fragments"/>
    <property type="match status" value="1"/>
</dbReference>
<feature type="compositionally biased region" description="Gly residues" evidence="2">
    <location>
        <begin position="210"/>
        <end position="221"/>
    </location>
</feature>
<feature type="region of interest" description="Disordered" evidence="2">
    <location>
        <begin position="202"/>
        <end position="257"/>
    </location>
</feature>
<dbReference type="AlphaFoldDB" id="A0A7C8HD20"/>
<dbReference type="InterPro" id="IPR001119">
    <property type="entry name" value="SLH_dom"/>
</dbReference>
<evidence type="ECO:0000313" key="5">
    <source>
        <dbReference type="Proteomes" id="UP000483018"/>
    </source>
</evidence>
<dbReference type="SMART" id="SM00635">
    <property type="entry name" value="BID_2"/>
    <property type="match status" value="1"/>
</dbReference>
<dbReference type="PROSITE" id="PS51272">
    <property type="entry name" value="SLH"/>
    <property type="match status" value="3"/>
</dbReference>
<reference evidence="4 5" key="1">
    <citation type="submission" date="2019-12" db="EMBL/GenBank/DDBJ databases">
        <title>Defluviitalea raffinosedens, isolated from a biogas fermenter, genome sequencing and characterization.</title>
        <authorList>
            <person name="Rettenmaier R."/>
            <person name="Schneider M."/>
            <person name="Neuhaus K."/>
            <person name="Liebl W."/>
            <person name="Zverlov V."/>
        </authorList>
    </citation>
    <scope>NUCLEOTIDE SEQUENCE [LARGE SCALE GENOMIC DNA]</scope>
    <source>
        <strain evidence="4 5">249c-K6</strain>
    </source>
</reference>
<keyword evidence="5" id="KW-1185">Reference proteome</keyword>
<proteinExistence type="predicted"/>
<dbReference type="Pfam" id="PF02368">
    <property type="entry name" value="Big_2"/>
    <property type="match status" value="1"/>
</dbReference>
<feature type="domain" description="SLH" evidence="3">
    <location>
        <begin position="319"/>
        <end position="377"/>
    </location>
</feature>
<comment type="caution">
    <text evidence="4">The sequence shown here is derived from an EMBL/GenBank/DDBJ whole genome shotgun (WGS) entry which is preliminary data.</text>
</comment>
<dbReference type="Proteomes" id="UP000483018">
    <property type="component" value="Unassembled WGS sequence"/>
</dbReference>
<dbReference type="InterPro" id="IPR051465">
    <property type="entry name" value="Cell_Envelope_Struct_Comp"/>
</dbReference>
<evidence type="ECO:0000313" key="4">
    <source>
        <dbReference type="EMBL" id="KAE9628736.1"/>
    </source>
</evidence>
<feature type="domain" description="SLH" evidence="3">
    <location>
        <begin position="255"/>
        <end position="318"/>
    </location>
</feature>
<evidence type="ECO:0000256" key="2">
    <source>
        <dbReference type="SAM" id="MobiDB-lite"/>
    </source>
</evidence>
<dbReference type="Pfam" id="PF00395">
    <property type="entry name" value="SLH"/>
    <property type="match status" value="3"/>
</dbReference>
<dbReference type="InterPro" id="IPR008964">
    <property type="entry name" value="Invasin/intimin_cell_adhesion"/>
</dbReference>
<dbReference type="PANTHER" id="PTHR43308:SF5">
    <property type="entry name" value="S-LAYER PROTEIN _ PEPTIDOGLYCAN ENDO-BETA-N-ACETYLGLUCOSAMINIDASE"/>
    <property type="match status" value="1"/>
</dbReference>
<dbReference type="PANTHER" id="PTHR43308">
    <property type="entry name" value="OUTER MEMBRANE PROTEIN ALPHA-RELATED"/>
    <property type="match status" value="1"/>
</dbReference>
<feature type="compositionally biased region" description="Basic and acidic residues" evidence="2">
    <location>
        <begin position="227"/>
        <end position="240"/>
    </location>
</feature>
<organism evidence="4 5">
    <name type="scientific">Defluviitalea raffinosedens</name>
    <dbReference type="NCBI Taxonomy" id="1450156"/>
    <lineage>
        <taxon>Bacteria</taxon>
        <taxon>Bacillati</taxon>
        <taxon>Bacillota</taxon>
        <taxon>Clostridia</taxon>
        <taxon>Lachnospirales</taxon>
        <taxon>Defluviitaleaceae</taxon>
        <taxon>Defluviitalea</taxon>
    </lineage>
</organism>
<gene>
    <name evidence="4" type="ORF">GND95_13595</name>
</gene>
<sequence length="432" mass="45915">MTIIMIGSGELKMKRRIIAIAMLLTFFTATNIFAAELTIDSISEIGPGGTVVISGSTSMDEISIKVMAPNRTILYIDVVKGPTFNTTFDLPENAEEGTYTIIAGRDSEVATVTFNAKSGDAKVPVSGVSLDKTASTIKVGETLQLSAEVIPTNATNKAVTWQSNNTSIATVDQTGKVTGVKAGTAIITVTTRDGNFSAECSITVTNPSSGGSGGSGGGSSGGSQPAKETDQPKEEVKEETPTTTTETEQGQTPFSQTADFKDTAEHWAREAINKLVKEGIISGYPDGTFRPNAEITRAEFVTLICRMLGLEPINSPSKFKDVDSNAWYAGYINAIREAGMIGGYEDGTFKPNQKITREEGFVILYRMAKAQLSASGSNPNFTDDESIAAWAREAVEALVSAGVVSGYEDGTIKPKNNITRAETVKILSFFLQ</sequence>
<evidence type="ECO:0000259" key="3">
    <source>
        <dbReference type="PROSITE" id="PS51272"/>
    </source>
</evidence>
<keyword evidence="1" id="KW-0677">Repeat</keyword>
<name>A0A7C8HD20_9FIRM</name>
<accession>A0A7C8HD20</accession>
<evidence type="ECO:0000256" key="1">
    <source>
        <dbReference type="ARBA" id="ARBA00022737"/>
    </source>
</evidence>
<feature type="domain" description="SLH" evidence="3">
    <location>
        <begin position="378"/>
        <end position="432"/>
    </location>
</feature>
<dbReference type="InterPro" id="IPR003343">
    <property type="entry name" value="Big_2"/>
</dbReference>
<dbReference type="Gene3D" id="2.60.40.1080">
    <property type="match status" value="1"/>
</dbReference>